<dbReference type="SUPFAM" id="SSF48452">
    <property type="entry name" value="TPR-like"/>
    <property type="match status" value="1"/>
</dbReference>
<accession>A0AAD6XN17</accession>
<dbReference type="InterPro" id="IPR011990">
    <property type="entry name" value="TPR-like_helical_dom_sf"/>
</dbReference>
<organism evidence="1 2">
    <name type="scientific">Mycena belliarum</name>
    <dbReference type="NCBI Taxonomy" id="1033014"/>
    <lineage>
        <taxon>Eukaryota</taxon>
        <taxon>Fungi</taxon>
        <taxon>Dikarya</taxon>
        <taxon>Basidiomycota</taxon>
        <taxon>Agaricomycotina</taxon>
        <taxon>Agaricomycetes</taxon>
        <taxon>Agaricomycetidae</taxon>
        <taxon>Agaricales</taxon>
        <taxon>Marasmiineae</taxon>
        <taxon>Mycenaceae</taxon>
        <taxon>Mycena</taxon>
    </lineage>
</organism>
<evidence type="ECO:0008006" key="3">
    <source>
        <dbReference type="Google" id="ProtNLM"/>
    </source>
</evidence>
<keyword evidence="2" id="KW-1185">Reference proteome</keyword>
<sequence>MAKGKKIPKSGATAAIWAKEKGNEAFKASKWVGAVQRYAEAEKISPTNPVYPSNLSAALFEMGDYGSCAAAILRACSRLDFEQDATLAARLSARLGRSLAQAAAAGSYIHPTEQIERIEKAGTEPAPWLMWRALAPSAARELEVEAARKCLLDLPILKQVPSARCEYFVISHDDVKSMLSTSSDFDARDATDTIELPRLPNQRLASLAFFYGGVGDARHAFGTLIGLHEASHEMTPAQRDAFRVHITLLDIKEHALARDLVVMFLLSKIMACTDTLQKLELQVTVFYLYTALIIPAYCHERLCDALAEIRVTLSQDPVHLLPWIRLDARSIHGIRSALDLWTNFPKRSTPNFMFEHEFSPEDDQNSPFHLQVEASWYAQTKTFLPPTELWDRHPEFSVSRELNGLKAKDRMRTAVTQIQKHWVVNPTLFDDPRKPDRDVLELIDGDTLSVVRQLAAFHKRHPSTPFRILRDSPAFGYVTGFFDSVIAALRALDGKIQLELIHGELQSELLRMRMQPASRLASNLPVSYTKMWLSNVPDYINGPMGTTLFVVPSLQDAESTTGANHLLSFPAFMEEPEAFSNTYAHLAGYEFPSYLGCRAIYMQMGDVTILAPLPLPRPNDTLAKREALKTWLVRVFLCTLINGRRNTTAKIITPNTLVTFMHLLIHLHRVGYPGHWLADFLQSVLANELVTNILPYTGVLPISLRHDWTGGRPDARLCLDPWVPDMEAIVARIRPALPFALALPASFLAPADVGRFSARVRCYPTAAALEPIAVLLFFDPSRVRLHEIRDWRAHLLAALRGEGRGKSTGIRVVSMDAMSWNEVSGEVWWRMSHARVEAMRAQNWRVVVYGTYECQIMSSDAAAATWTTAN</sequence>
<dbReference type="EMBL" id="JARJCN010000044">
    <property type="protein sequence ID" value="KAJ7082632.1"/>
    <property type="molecule type" value="Genomic_DNA"/>
</dbReference>
<comment type="caution">
    <text evidence="1">The sequence shown here is derived from an EMBL/GenBank/DDBJ whole genome shotgun (WGS) entry which is preliminary data.</text>
</comment>
<protein>
    <recommendedName>
        <fullName evidence="3">DUF4470 domain-containing protein</fullName>
    </recommendedName>
</protein>
<proteinExistence type="predicted"/>
<dbReference type="AlphaFoldDB" id="A0AAD6XN17"/>
<gene>
    <name evidence="1" type="ORF">B0H15DRAFT_852172</name>
</gene>
<dbReference type="Proteomes" id="UP001222325">
    <property type="component" value="Unassembled WGS sequence"/>
</dbReference>
<reference evidence="1" key="1">
    <citation type="submission" date="2023-03" db="EMBL/GenBank/DDBJ databases">
        <title>Massive genome expansion in bonnet fungi (Mycena s.s.) driven by repeated elements and novel gene families across ecological guilds.</title>
        <authorList>
            <consortium name="Lawrence Berkeley National Laboratory"/>
            <person name="Harder C.B."/>
            <person name="Miyauchi S."/>
            <person name="Viragh M."/>
            <person name="Kuo A."/>
            <person name="Thoen E."/>
            <person name="Andreopoulos B."/>
            <person name="Lu D."/>
            <person name="Skrede I."/>
            <person name="Drula E."/>
            <person name="Henrissat B."/>
            <person name="Morin E."/>
            <person name="Kohler A."/>
            <person name="Barry K."/>
            <person name="LaButti K."/>
            <person name="Morin E."/>
            <person name="Salamov A."/>
            <person name="Lipzen A."/>
            <person name="Mereny Z."/>
            <person name="Hegedus B."/>
            <person name="Baldrian P."/>
            <person name="Stursova M."/>
            <person name="Weitz H."/>
            <person name="Taylor A."/>
            <person name="Grigoriev I.V."/>
            <person name="Nagy L.G."/>
            <person name="Martin F."/>
            <person name="Kauserud H."/>
        </authorList>
    </citation>
    <scope>NUCLEOTIDE SEQUENCE</scope>
    <source>
        <strain evidence="1">CBHHK173m</strain>
    </source>
</reference>
<evidence type="ECO:0000313" key="2">
    <source>
        <dbReference type="Proteomes" id="UP001222325"/>
    </source>
</evidence>
<dbReference type="Gene3D" id="1.25.40.10">
    <property type="entry name" value="Tetratricopeptide repeat domain"/>
    <property type="match status" value="1"/>
</dbReference>
<name>A0AAD6XN17_9AGAR</name>
<evidence type="ECO:0000313" key="1">
    <source>
        <dbReference type="EMBL" id="KAJ7082632.1"/>
    </source>
</evidence>